<evidence type="ECO:0000256" key="3">
    <source>
        <dbReference type="ARBA" id="ARBA00023163"/>
    </source>
</evidence>
<protein>
    <recommendedName>
        <fullName evidence="4">HTH luxR-type domain-containing protein</fullName>
    </recommendedName>
</protein>
<evidence type="ECO:0000256" key="1">
    <source>
        <dbReference type="ARBA" id="ARBA00023015"/>
    </source>
</evidence>
<dbReference type="PRINTS" id="PR00038">
    <property type="entry name" value="HTHLUXR"/>
</dbReference>
<dbReference type="EMBL" id="BAABAE010000003">
    <property type="protein sequence ID" value="GAA3742535.1"/>
    <property type="molecule type" value="Genomic_DNA"/>
</dbReference>
<dbReference type="SUPFAM" id="SSF46894">
    <property type="entry name" value="C-terminal effector domain of the bipartite response regulators"/>
    <property type="match status" value="1"/>
</dbReference>
<dbReference type="Gene3D" id="1.10.10.10">
    <property type="entry name" value="Winged helix-like DNA-binding domain superfamily/Winged helix DNA-binding domain"/>
    <property type="match status" value="1"/>
</dbReference>
<proteinExistence type="predicted"/>
<name>A0ABP7FMR5_9MICO</name>
<keyword evidence="3" id="KW-0804">Transcription</keyword>
<dbReference type="Pfam" id="PF13191">
    <property type="entry name" value="AAA_16"/>
    <property type="match status" value="1"/>
</dbReference>
<keyword evidence="1" id="KW-0805">Transcription regulation</keyword>
<dbReference type="PANTHER" id="PTHR44688">
    <property type="entry name" value="DNA-BINDING TRANSCRIPTIONAL ACTIVATOR DEVR_DOSR"/>
    <property type="match status" value="1"/>
</dbReference>
<dbReference type="InterPro" id="IPR000792">
    <property type="entry name" value="Tscrpt_reg_LuxR_C"/>
</dbReference>
<sequence>MRGQLERAGDRGAVTIAVTGPARSGKSAVLRSVVAEHEDWLVLWANCLPLGDSIPFGVIYQWFAGLARVTEEGDEPFDGPGAALRELVVRGAVDTSATEISYAVRWAIARLAGRQRVLLVVDDLQWADAASATVIGHLVSLLSPEPIALLCGIREEREVPKPPVVEAILHAASVVSLRRGRLTPAELRVATLAAAGLSNREIAARLFVTLKTVEFHLSRCFRKLGVTTRHALAAMLETEPVA</sequence>
<dbReference type="InterPro" id="IPR041664">
    <property type="entry name" value="AAA_16"/>
</dbReference>
<gene>
    <name evidence="5" type="ORF">GCM10022239_17580</name>
</gene>
<dbReference type="InterPro" id="IPR036388">
    <property type="entry name" value="WH-like_DNA-bd_sf"/>
</dbReference>
<dbReference type="SMART" id="SM00421">
    <property type="entry name" value="HTH_LUXR"/>
    <property type="match status" value="1"/>
</dbReference>
<dbReference type="PROSITE" id="PS50043">
    <property type="entry name" value="HTH_LUXR_2"/>
    <property type="match status" value="1"/>
</dbReference>
<keyword evidence="2" id="KW-0238">DNA-binding</keyword>
<dbReference type="InterPro" id="IPR016032">
    <property type="entry name" value="Sig_transdc_resp-reg_C-effctor"/>
</dbReference>
<organism evidence="5 6">
    <name type="scientific">Leifsonella bigeumensis</name>
    <dbReference type="NCBI Taxonomy" id="433643"/>
    <lineage>
        <taxon>Bacteria</taxon>
        <taxon>Bacillati</taxon>
        <taxon>Actinomycetota</taxon>
        <taxon>Actinomycetes</taxon>
        <taxon>Micrococcales</taxon>
        <taxon>Microbacteriaceae</taxon>
        <taxon>Leifsonella</taxon>
    </lineage>
</organism>
<evidence type="ECO:0000256" key="2">
    <source>
        <dbReference type="ARBA" id="ARBA00023125"/>
    </source>
</evidence>
<dbReference type="CDD" id="cd06170">
    <property type="entry name" value="LuxR_C_like"/>
    <property type="match status" value="1"/>
</dbReference>
<reference evidence="6" key="1">
    <citation type="journal article" date="2019" name="Int. J. Syst. Evol. Microbiol.">
        <title>The Global Catalogue of Microorganisms (GCM) 10K type strain sequencing project: providing services to taxonomists for standard genome sequencing and annotation.</title>
        <authorList>
            <consortium name="The Broad Institute Genomics Platform"/>
            <consortium name="The Broad Institute Genome Sequencing Center for Infectious Disease"/>
            <person name="Wu L."/>
            <person name="Ma J."/>
        </authorList>
    </citation>
    <scope>NUCLEOTIDE SEQUENCE [LARGE SCALE GENOMIC DNA]</scope>
    <source>
        <strain evidence="6">JCM 16949</strain>
    </source>
</reference>
<evidence type="ECO:0000313" key="6">
    <source>
        <dbReference type="Proteomes" id="UP001501004"/>
    </source>
</evidence>
<keyword evidence="6" id="KW-1185">Reference proteome</keyword>
<evidence type="ECO:0000313" key="5">
    <source>
        <dbReference type="EMBL" id="GAA3742535.1"/>
    </source>
</evidence>
<feature type="domain" description="HTH luxR-type" evidence="4">
    <location>
        <begin position="175"/>
        <end position="240"/>
    </location>
</feature>
<evidence type="ECO:0000259" key="4">
    <source>
        <dbReference type="PROSITE" id="PS50043"/>
    </source>
</evidence>
<dbReference type="Proteomes" id="UP001501004">
    <property type="component" value="Unassembled WGS sequence"/>
</dbReference>
<dbReference type="PANTHER" id="PTHR44688:SF16">
    <property type="entry name" value="DNA-BINDING TRANSCRIPTIONAL ACTIVATOR DEVR_DOSR"/>
    <property type="match status" value="1"/>
</dbReference>
<dbReference type="Pfam" id="PF00196">
    <property type="entry name" value="GerE"/>
    <property type="match status" value="1"/>
</dbReference>
<comment type="caution">
    <text evidence="5">The sequence shown here is derived from an EMBL/GenBank/DDBJ whole genome shotgun (WGS) entry which is preliminary data.</text>
</comment>
<accession>A0ABP7FMR5</accession>